<dbReference type="AlphaFoldDB" id="A0A1Y0I1N8"/>
<name>A0A1Y0I1N8_9GAMM</name>
<dbReference type="KEGG" id="ome:OLMES_0256"/>
<evidence type="ECO:0000313" key="2">
    <source>
        <dbReference type="Proteomes" id="UP000196027"/>
    </source>
</evidence>
<dbReference type="EMBL" id="CP021425">
    <property type="protein sequence ID" value="ARU54362.1"/>
    <property type="molecule type" value="Genomic_DNA"/>
</dbReference>
<proteinExistence type="predicted"/>
<sequence length="46" mass="5167">MKTLDNHGLSSPIETPFLSLADQDRKGFDYLLTESPKFSTFNHPIG</sequence>
<evidence type="ECO:0000313" key="1">
    <source>
        <dbReference type="EMBL" id="ARU54362.1"/>
    </source>
</evidence>
<accession>A0A1Y0I1N8</accession>
<keyword evidence="2" id="KW-1185">Reference proteome</keyword>
<organism evidence="1 2">
    <name type="scientific">Oleiphilus messinensis</name>
    <dbReference type="NCBI Taxonomy" id="141451"/>
    <lineage>
        <taxon>Bacteria</taxon>
        <taxon>Pseudomonadati</taxon>
        <taxon>Pseudomonadota</taxon>
        <taxon>Gammaproteobacteria</taxon>
        <taxon>Oceanospirillales</taxon>
        <taxon>Oleiphilaceae</taxon>
        <taxon>Oleiphilus</taxon>
    </lineage>
</organism>
<reference evidence="1 2" key="1">
    <citation type="submission" date="2017-05" db="EMBL/GenBank/DDBJ databases">
        <title>Genomic insights into alkan degradation activity of Oleiphilus messinensis.</title>
        <authorList>
            <person name="Kozyavkin S.A."/>
            <person name="Slesarev A.I."/>
            <person name="Golyshin P.N."/>
            <person name="Korzhenkov A."/>
            <person name="Golyshina O.N."/>
            <person name="Toshchakov S.V."/>
        </authorList>
    </citation>
    <scope>NUCLEOTIDE SEQUENCE [LARGE SCALE GENOMIC DNA]</scope>
    <source>
        <strain evidence="1 2">ME102</strain>
    </source>
</reference>
<dbReference type="Proteomes" id="UP000196027">
    <property type="component" value="Chromosome"/>
</dbReference>
<gene>
    <name evidence="1" type="ORF">OLMES_0256</name>
</gene>
<protein>
    <submittedName>
        <fullName evidence="1">Uncharacterized protein</fullName>
    </submittedName>
</protein>